<dbReference type="PANTHER" id="PTHR40078:SF1">
    <property type="entry name" value="INTEGRAL MEMBRANE PROTEIN"/>
    <property type="match status" value="1"/>
</dbReference>
<keyword evidence="3" id="KW-1185">Reference proteome</keyword>
<organism evidence="2 3">
    <name type="scientific">Halobacillus salinus</name>
    <dbReference type="NCBI Taxonomy" id="192814"/>
    <lineage>
        <taxon>Bacteria</taxon>
        <taxon>Bacillati</taxon>
        <taxon>Bacillota</taxon>
        <taxon>Bacilli</taxon>
        <taxon>Bacillales</taxon>
        <taxon>Bacillaceae</taxon>
        <taxon>Halobacillus</taxon>
    </lineage>
</organism>
<evidence type="ECO:0008006" key="4">
    <source>
        <dbReference type="Google" id="ProtNLM"/>
    </source>
</evidence>
<dbReference type="Pfam" id="PF19700">
    <property type="entry name" value="DUF6198"/>
    <property type="match status" value="1"/>
</dbReference>
<protein>
    <recommendedName>
        <fullName evidence="4">YitT family protein</fullName>
    </recommendedName>
</protein>
<proteinExistence type="predicted"/>
<accession>A0A4Z0GYW2</accession>
<dbReference type="PANTHER" id="PTHR40078">
    <property type="entry name" value="INTEGRAL MEMBRANE PROTEIN-RELATED"/>
    <property type="match status" value="1"/>
</dbReference>
<dbReference type="EMBL" id="SRJC01000003">
    <property type="protein sequence ID" value="TGB02401.1"/>
    <property type="molecule type" value="Genomic_DNA"/>
</dbReference>
<dbReference type="STRING" id="192814.GCA_900166575_03295"/>
<evidence type="ECO:0000313" key="3">
    <source>
        <dbReference type="Proteomes" id="UP000297982"/>
    </source>
</evidence>
<gene>
    <name evidence="2" type="ORF">E4663_13755</name>
</gene>
<feature type="transmembrane region" description="Helical" evidence="1">
    <location>
        <begin position="103"/>
        <end position="126"/>
    </location>
</feature>
<evidence type="ECO:0000313" key="2">
    <source>
        <dbReference type="EMBL" id="TGB02401.1"/>
    </source>
</evidence>
<dbReference type="Proteomes" id="UP000297982">
    <property type="component" value="Unassembled WGS sequence"/>
</dbReference>
<feature type="transmembrane region" description="Helical" evidence="1">
    <location>
        <begin position="43"/>
        <end position="65"/>
    </location>
</feature>
<dbReference type="RefSeq" id="WP_135328035.1">
    <property type="nucleotide sequence ID" value="NZ_SRJC01000003.1"/>
</dbReference>
<keyword evidence="1" id="KW-1133">Transmembrane helix</keyword>
<reference evidence="2 3" key="1">
    <citation type="journal article" date="2003" name="Int. J. Syst. Evol. Microbiol.">
        <title>Halobacillus salinus sp. nov., isolated from a salt lake on the coast of the East Sea in Korea.</title>
        <authorList>
            <person name="Yoon J.H."/>
            <person name="Kang K.H."/>
            <person name="Park Y.H."/>
        </authorList>
    </citation>
    <scope>NUCLEOTIDE SEQUENCE [LARGE SCALE GENOMIC DNA]</scope>
    <source>
        <strain evidence="2 3">HSL-3</strain>
    </source>
</reference>
<name>A0A4Z0GYW2_9BACI</name>
<comment type="caution">
    <text evidence="2">The sequence shown here is derived from an EMBL/GenBank/DDBJ whole genome shotgun (WGS) entry which is preliminary data.</text>
</comment>
<feature type="transmembrane region" description="Helical" evidence="1">
    <location>
        <begin position="7"/>
        <end position="31"/>
    </location>
</feature>
<evidence type="ECO:0000256" key="1">
    <source>
        <dbReference type="SAM" id="Phobius"/>
    </source>
</evidence>
<keyword evidence="1" id="KW-0812">Transmembrane</keyword>
<feature type="transmembrane region" description="Helical" evidence="1">
    <location>
        <begin position="173"/>
        <end position="197"/>
    </location>
</feature>
<keyword evidence="1" id="KW-0472">Membrane</keyword>
<dbReference type="InterPro" id="IPR038750">
    <property type="entry name" value="YczE/YyaS-like"/>
</dbReference>
<sequence>MAYRLSIYIFGMFVNFFGVALIINATLGAGFWTAMFVGLSDQFGLTVGFWYAAAQLLFIFVNGWLMKQAPEWRALLPLVLESLILDFWLEVVFRNLDMSTAPFMSQGVMLLFGVAFTALGVAIYILPQLPRAPVDQLFLVVAEKFNLSLRVSQTLIAISTSTVALIIGGPVGLGTLAGVLFLGTFIQFFYGYTYRLYYQVHPQYKERFEPYYY</sequence>
<dbReference type="AlphaFoldDB" id="A0A4Z0GYW2"/>